<feature type="compositionally biased region" description="Polar residues" evidence="1">
    <location>
        <begin position="1087"/>
        <end position="1099"/>
    </location>
</feature>
<feature type="region of interest" description="Disordered" evidence="1">
    <location>
        <begin position="884"/>
        <end position="904"/>
    </location>
</feature>
<proteinExistence type="predicted"/>
<dbReference type="FunFam" id="1.10.340.70:FF:000001">
    <property type="entry name" value="Retrovirus-related Pol polyprotein from transposon gypsy-like Protein"/>
    <property type="match status" value="1"/>
</dbReference>
<gene>
    <name evidence="3" type="ORF">RRG08_004612</name>
</gene>
<dbReference type="FunFam" id="3.30.70.270:FF:000020">
    <property type="entry name" value="Transposon Tf2-6 polyprotein-like Protein"/>
    <property type="match status" value="1"/>
</dbReference>
<dbReference type="SUPFAM" id="SSF56672">
    <property type="entry name" value="DNA/RNA polymerases"/>
    <property type="match status" value="1"/>
</dbReference>
<accession>A0AAE1E0H5</accession>
<dbReference type="InterPro" id="IPR050951">
    <property type="entry name" value="Retrovirus_Pol_polyprotein"/>
</dbReference>
<evidence type="ECO:0000313" key="4">
    <source>
        <dbReference type="Proteomes" id="UP001283361"/>
    </source>
</evidence>
<dbReference type="Pfam" id="PF00078">
    <property type="entry name" value="RVT_1"/>
    <property type="match status" value="1"/>
</dbReference>
<dbReference type="InterPro" id="IPR041577">
    <property type="entry name" value="RT_RNaseH_2"/>
</dbReference>
<name>A0AAE1E0H5_9GAST</name>
<feature type="compositionally biased region" description="Pro residues" evidence="1">
    <location>
        <begin position="1057"/>
        <end position="1067"/>
    </location>
</feature>
<dbReference type="PROSITE" id="PS50994">
    <property type="entry name" value="INTEGRASE"/>
    <property type="match status" value="1"/>
</dbReference>
<dbReference type="InterPro" id="IPR001584">
    <property type="entry name" value="Integrase_cat-core"/>
</dbReference>
<keyword evidence="4" id="KW-1185">Reference proteome</keyword>
<dbReference type="Gene3D" id="1.10.340.70">
    <property type="match status" value="1"/>
</dbReference>
<dbReference type="SUPFAM" id="SSF53098">
    <property type="entry name" value="Ribonuclease H-like"/>
    <property type="match status" value="1"/>
</dbReference>
<reference evidence="3" key="1">
    <citation type="journal article" date="2023" name="G3 (Bethesda)">
        <title>A reference genome for the long-term kleptoplast-retaining sea slug Elysia crispata morphotype clarki.</title>
        <authorList>
            <person name="Eastman K.E."/>
            <person name="Pendleton A.L."/>
            <person name="Shaikh M.A."/>
            <person name="Suttiyut T."/>
            <person name="Ogas R."/>
            <person name="Tomko P."/>
            <person name="Gavelis G."/>
            <person name="Widhalm J.R."/>
            <person name="Wisecaver J.H."/>
        </authorList>
    </citation>
    <scope>NUCLEOTIDE SEQUENCE</scope>
    <source>
        <strain evidence="3">ECLA1</strain>
    </source>
</reference>
<dbReference type="CDD" id="cd09274">
    <property type="entry name" value="RNase_HI_RT_Ty3"/>
    <property type="match status" value="1"/>
</dbReference>
<evidence type="ECO:0000256" key="1">
    <source>
        <dbReference type="SAM" id="MobiDB-lite"/>
    </source>
</evidence>
<dbReference type="InterPro" id="IPR000477">
    <property type="entry name" value="RT_dom"/>
</dbReference>
<dbReference type="GO" id="GO:0015074">
    <property type="term" value="P:DNA integration"/>
    <property type="evidence" value="ECO:0007669"/>
    <property type="project" value="InterPro"/>
</dbReference>
<evidence type="ECO:0000313" key="3">
    <source>
        <dbReference type="EMBL" id="KAK3789542.1"/>
    </source>
</evidence>
<dbReference type="Gene3D" id="3.30.420.10">
    <property type="entry name" value="Ribonuclease H-like superfamily/Ribonuclease H"/>
    <property type="match status" value="1"/>
</dbReference>
<evidence type="ECO:0000259" key="2">
    <source>
        <dbReference type="PROSITE" id="PS50994"/>
    </source>
</evidence>
<dbReference type="InterPro" id="IPR041588">
    <property type="entry name" value="Integrase_H2C2"/>
</dbReference>
<dbReference type="InterPro" id="IPR036397">
    <property type="entry name" value="RNaseH_sf"/>
</dbReference>
<feature type="domain" description="Integrase catalytic" evidence="2">
    <location>
        <begin position="787"/>
        <end position="896"/>
    </location>
</feature>
<dbReference type="InterPro" id="IPR012337">
    <property type="entry name" value="RNaseH-like_sf"/>
</dbReference>
<dbReference type="Pfam" id="PF00665">
    <property type="entry name" value="rve"/>
    <property type="match status" value="1"/>
</dbReference>
<protein>
    <recommendedName>
        <fullName evidence="2">Integrase catalytic domain-containing protein</fullName>
    </recommendedName>
</protein>
<dbReference type="CDD" id="cd01647">
    <property type="entry name" value="RT_LTR"/>
    <property type="match status" value="1"/>
</dbReference>
<comment type="caution">
    <text evidence="3">The sequence shown here is derived from an EMBL/GenBank/DDBJ whole genome shotgun (WGS) entry which is preliminary data.</text>
</comment>
<dbReference type="AlphaFoldDB" id="A0AAE1E0H5"/>
<dbReference type="Gene3D" id="3.10.20.370">
    <property type="match status" value="1"/>
</dbReference>
<dbReference type="Gene3D" id="3.10.10.10">
    <property type="entry name" value="HIV Type 1 Reverse Transcriptase, subunit A, domain 1"/>
    <property type="match status" value="1"/>
</dbReference>
<dbReference type="PANTHER" id="PTHR37984">
    <property type="entry name" value="PROTEIN CBG26694"/>
    <property type="match status" value="1"/>
</dbReference>
<dbReference type="Pfam" id="PF17919">
    <property type="entry name" value="RT_RNaseH_2"/>
    <property type="match status" value="1"/>
</dbReference>
<sequence length="1111" mass="123898">MGKPLPYLGYVTMSINLLHNPPSTCLALVVPDHDGPGAVPLLLGTNILPSRLKTSGSLPESLQLVPNCLKARDSQLTATGGSLAFIRIVGQEKLCLQANKTIVIPVQLNRSMSYHKTHALIEPCLDSVLPEGVDVSPSLCVYNNGDIDIHEIVLSNCSTNTVQIKNGAVVAQLTPVVVTDSICQMENMNDPIPSLDLSSTAFSSHDQEQLNNLVKEYADIMARSELDLGHYNGVEHTIELEDPKPFKQRYRRIPPHMFEEVRDHLRQLEACGVIRPSKSQFSSPVVCCRKKDGKLRLCVDYRLLNSRTRKDNYCLPRVDEILDSLRGAKYFCHLDFKSGYHQISIREDHKPYTAFTVGPLDFGSTIGSPLGFATARVSFLGHLISADGVRPDPEKIAKVRDWPSPQNPKELRSFLGFAGYYMKFVEKYSEIARPLNSLLPPTRKEIDKGPSKVIKWEWEDKYEHSFQCLKNLLCAAPLLAYADFTKPFELHIDASTVGLGAVLYQVIDGAKKVIAYASRSLSKSEERYPAHKLEFLCLKWSFCEKFNDYLWGAPKFLVRTDNNPLTYVLTTAKLDATGHRWLAALAAFDFDIEYTPGVSNQDTDALSRFPSGRIDIASVQAMCSVDFVPFAATMAVFAEKTEEETSLFPHISLTELRQAQNVDEIMGVWMTAMRKRECPILKRTPNPAKHGIMKKNWQKFCFYRGLLHRKVESEKPQLVLPTKYIPTVCKALHNDMGHQGYEKTLGLIRSRFFWPGMSKDVESWVHHCGRCVRFKGKPDRAPLVGIQTSEPLELVCTDFLKVDSAQNGTQYILVITDHFTRFAMAVPTRNMSAKTTAEALLTFVRNFGIPKRLHADQGANFESKVIRALCQLLGVEKSRTAPFHPMGNGSCERMNQRSSGPHKLQDKWSDDIFVVKEQPDSRTPVFVVEPVNGGRKGTLHRNLLLPVKSVREDCPDVSPDNVATRKALPSVKTNRVPGSISAMPQQVLHEDEVKGTTSELEQEDDGESEFVQIFSEPEVQRPGSRPRALSGDIAAQSDESDDTVGGLIPLGTLLPVTPRPGSPPPIRVPRSNHESTCARVGAETLGKSPTSKPNESAQLRSRRILSSIVEH</sequence>
<dbReference type="EMBL" id="JAWDGP010001658">
    <property type="protein sequence ID" value="KAK3789542.1"/>
    <property type="molecule type" value="Genomic_DNA"/>
</dbReference>
<dbReference type="InterPro" id="IPR043502">
    <property type="entry name" value="DNA/RNA_pol_sf"/>
</dbReference>
<dbReference type="GO" id="GO:0003676">
    <property type="term" value="F:nucleic acid binding"/>
    <property type="evidence" value="ECO:0007669"/>
    <property type="project" value="InterPro"/>
</dbReference>
<dbReference type="Pfam" id="PF17921">
    <property type="entry name" value="Integrase_H2C2"/>
    <property type="match status" value="1"/>
</dbReference>
<feature type="region of interest" description="Disordered" evidence="1">
    <location>
        <begin position="974"/>
        <end position="1111"/>
    </location>
</feature>
<dbReference type="Gene3D" id="3.30.70.270">
    <property type="match status" value="2"/>
</dbReference>
<dbReference type="FunFam" id="3.10.20.370:FF:000001">
    <property type="entry name" value="Retrovirus-related Pol polyprotein from transposon 17.6-like protein"/>
    <property type="match status" value="1"/>
</dbReference>
<organism evidence="3 4">
    <name type="scientific">Elysia crispata</name>
    <name type="common">lettuce slug</name>
    <dbReference type="NCBI Taxonomy" id="231223"/>
    <lineage>
        <taxon>Eukaryota</taxon>
        <taxon>Metazoa</taxon>
        <taxon>Spiralia</taxon>
        <taxon>Lophotrochozoa</taxon>
        <taxon>Mollusca</taxon>
        <taxon>Gastropoda</taxon>
        <taxon>Heterobranchia</taxon>
        <taxon>Euthyneura</taxon>
        <taxon>Panpulmonata</taxon>
        <taxon>Sacoglossa</taxon>
        <taxon>Placobranchoidea</taxon>
        <taxon>Plakobranchidae</taxon>
        <taxon>Elysia</taxon>
    </lineage>
</organism>
<dbReference type="PANTHER" id="PTHR37984:SF15">
    <property type="entry name" value="INTEGRASE CATALYTIC DOMAIN-CONTAINING PROTEIN"/>
    <property type="match status" value="1"/>
</dbReference>
<dbReference type="Proteomes" id="UP001283361">
    <property type="component" value="Unassembled WGS sequence"/>
</dbReference>
<dbReference type="InterPro" id="IPR043128">
    <property type="entry name" value="Rev_trsase/Diguanyl_cyclase"/>
</dbReference>